<gene>
    <name evidence="4" type="ORF">R9X50_00350000</name>
</gene>
<comment type="pathway">
    <text evidence="1">Mycotoxin biosynthesis.</text>
</comment>
<keyword evidence="3" id="KW-1133">Transmembrane helix</keyword>
<evidence type="ECO:0000256" key="1">
    <source>
        <dbReference type="ARBA" id="ARBA00004685"/>
    </source>
</evidence>
<proteinExistence type="inferred from homology"/>
<evidence type="ECO:0000256" key="2">
    <source>
        <dbReference type="ARBA" id="ARBA00035112"/>
    </source>
</evidence>
<dbReference type="PANTHER" id="PTHR33365">
    <property type="entry name" value="YALI0B05434P"/>
    <property type="match status" value="1"/>
</dbReference>
<reference evidence="4 5" key="1">
    <citation type="submission" date="2023-11" db="EMBL/GenBank/DDBJ databases">
        <title>An acidophilic fungus is an integral part of prey digestion in a carnivorous sundew plant.</title>
        <authorList>
            <person name="Tsai I.J."/>
        </authorList>
    </citation>
    <scope>NUCLEOTIDE SEQUENCE [LARGE SCALE GENOMIC DNA]</scope>
    <source>
        <strain evidence="4">169a</strain>
    </source>
</reference>
<accession>A0AAQ3M3I3</accession>
<evidence type="ECO:0000313" key="4">
    <source>
        <dbReference type="EMBL" id="WPH00670.1"/>
    </source>
</evidence>
<keyword evidence="3" id="KW-0472">Membrane</keyword>
<dbReference type="GO" id="GO:0043386">
    <property type="term" value="P:mycotoxin biosynthetic process"/>
    <property type="evidence" value="ECO:0007669"/>
    <property type="project" value="InterPro"/>
</dbReference>
<keyword evidence="3" id="KW-0812">Transmembrane</keyword>
<sequence length="274" mass="31939">MSDGDNSPFLIEDYRFLEPPRARSRRPRYWYLSLAAIFCIGIMTALLVMYFGGTTLVCRRESDQQTGVWSPLADAVVFEDINFANNFSHKSPYRGPPNPEIEREWNRLILFDPIGIEGDKLPRLNRSIVDPWTMATAPGHEREYIVAFEVFHQLHCLNLIRQYTWLDHYAVPPSSLRGGDRVGNRMHVDHCIETLRLSLMCNADITPFLTRNHDVNDPTNRLNAKADFDSFHKCKKWDPLVSWVRDHTWEKSNIDELRPAHHFKSTYDNHEEGL</sequence>
<feature type="transmembrane region" description="Helical" evidence="3">
    <location>
        <begin position="29"/>
        <end position="52"/>
    </location>
</feature>
<dbReference type="InterPro" id="IPR021765">
    <property type="entry name" value="UstYa-like"/>
</dbReference>
<dbReference type="Proteomes" id="UP001303373">
    <property type="component" value="Chromosome 4"/>
</dbReference>
<evidence type="ECO:0000313" key="5">
    <source>
        <dbReference type="Proteomes" id="UP001303373"/>
    </source>
</evidence>
<protein>
    <recommendedName>
        <fullName evidence="6">Tat pathway signal sequence</fullName>
    </recommendedName>
</protein>
<evidence type="ECO:0000256" key="3">
    <source>
        <dbReference type="SAM" id="Phobius"/>
    </source>
</evidence>
<dbReference type="Pfam" id="PF11807">
    <property type="entry name" value="UstYa"/>
    <property type="match status" value="1"/>
</dbReference>
<name>A0AAQ3M3I3_9PEZI</name>
<dbReference type="EMBL" id="CP138583">
    <property type="protein sequence ID" value="WPH00670.1"/>
    <property type="molecule type" value="Genomic_DNA"/>
</dbReference>
<dbReference type="PANTHER" id="PTHR33365:SF4">
    <property type="entry name" value="CYCLOCHLOROTINE BIOSYNTHESIS PROTEIN O"/>
    <property type="match status" value="1"/>
</dbReference>
<dbReference type="AlphaFoldDB" id="A0AAQ3M3I3"/>
<keyword evidence="5" id="KW-1185">Reference proteome</keyword>
<organism evidence="4 5">
    <name type="scientific">Acrodontium crateriforme</name>
    <dbReference type="NCBI Taxonomy" id="150365"/>
    <lineage>
        <taxon>Eukaryota</taxon>
        <taxon>Fungi</taxon>
        <taxon>Dikarya</taxon>
        <taxon>Ascomycota</taxon>
        <taxon>Pezizomycotina</taxon>
        <taxon>Dothideomycetes</taxon>
        <taxon>Dothideomycetidae</taxon>
        <taxon>Mycosphaerellales</taxon>
        <taxon>Teratosphaeriaceae</taxon>
        <taxon>Acrodontium</taxon>
    </lineage>
</organism>
<comment type="similarity">
    <text evidence="2">Belongs to the ustYa family.</text>
</comment>
<evidence type="ECO:0008006" key="6">
    <source>
        <dbReference type="Google" id="ProtNLM"/>
    </source>
</evidence>